<dbReference type="RefSeq" id="WP_062419156.1">
    <property type="nucleotide sequence ID" value="NZ_DF967974.1"/>
</dbReference>
<protein>
    <recommendedName>
        <fullName evidence="4">HTH luxR-type domain-containing protein</fullName>
    </recommendedName>
</protein>
<dbReference type="Pfam" id="PF13191">
    <property type="entry name" value="AAA_16"/>
    <property type="match status" value="1"/>
</dbReference>
<dbReference type="InterPro" id="IPR036388">
    <property type="entry name" value="WH-like_DNA-bd_sf"/>
</dbReference>
<dbReference type="PATRIC" id="fig|229921.5.peg.2711"/>
<dbReference type="PANTHER" id="PTHR44688">
    <property type="entry name" value="DNA-BINDING TRANSCRIPTIONAL ACTIVATOR DEVR_DOSR"/>
    <property type="match status" value="1"/>
</dbReference>
<dbReference type="InterPro" id="IPR016032">
    <property type="entry name" value="Sig_transdc_resp-reg_C-effctor"/>
</dbReference>
<proteinExistence type="predicted"/>
<organism evidence="5 6">
    <name type="scientific">Levilinea saccharolytica</name>
    <dbReference type="NCBI Taxonomy" id="229921"/>
    <lineage>
        <taxon>Bacteria</taxon>
        <taxon>Bacillati</taxon>
        <taxon>Chloroflexota</taxon>
        <taxon>Anaerolineae</taxon>
        <taxon>Anaerolineales</taxon>
        <taxon>Anaerolineaceae</taxon>
        <taxon>Levilinea</taxon>
    </lineage>
</organism>
<dbReference type="InterPro" id="IPR011990">
    <property type="entry name" value="TPR-like_helical_dom_sf"/>
</dbReference>
<dbReference type="Pfam" id="PF17874">
    <property type="entry name" value="TPR_MalT"/>
    <property type="match status" value="1"/>
</dbReference>
<evidence type="ECO:0000256" key="2">
    <source>
        <dbReference type="ARBA" id="ARBA00023125"/>
    </source>
</evidence>
<dbReference type="AlphaFoldDB" id="A0A0N8GN93"/>
<dbReference type="GO" id="GO:0003677">
    <property type="term" value="F:DNA binding"/>
    <property type="evidence" value="ECO:0007669"/>
    <property type="project" value="UniProtKB-KW"/>
</dbReference>
<dbReference type="InterPro" id="IPR000792">
    <property type="entry name" value="Tscrpt_reg_LuxR_C"/>
</dbReference>
<keyword evidence="2" id="KW-0238">DNA-binding</keyword>
<evidence type="ECO:0000256" key="3">
    <source>
        <dbReference type="ARBA" id="ARBA00023163"/>
    </source>
</evidence>
<dbReference type="OrthoDB" id="1137593at2"/>
<dbReference type="Gene3D" id="1.10.10.10">
    <property type="entry name" value="Winged helix-like DNA-binding domain superfamily/Winged helix DNA-binding domain"/>
    <property type="match status" value="1"/>
</dbReference>
<dbReference type="InterPro" id="IPR041664">
    <property type="entry name" value="AAA_16"/>
</dbReference>
<dbReference type="InterPro" id="IPR041617">
    <property type="entry name" value="TPR_MalT"/>
</dbReference>
<dbReference type="SUPFAM" id="SSF52540">
    <property type="entry name" value="P-loop containing nucleoside triphosphate hydrolases"/>
    <property type="match status" value="1"/>
</dbReference>
<dbReference type="Pfam" id="PF25873">
    <property type="entry name" value="WHD_MalT"/>
    <property type="match status" value="1"/>
</dbReference>
<evidence type="ECO:0000259" key="4">
    <source>
        <dbReference type="PROSITE" id="PS50043"/>
    </source>
</evidence>
<feature type="domain" description="HTH luxR-type" evidence="4">
    <location>
        <begin position="823"/>
        <end position="888"/>
    </location>
</feature>
<keyword evidence="6" id="KW-1185">Reference proteome</keyword>
<dbReference type="SUPFAM" id="SSF48452">
    <property type="entry name" value="TPR-like"/>
    <property type="match status" value="2"/>
</dbReference>
<accession>A0A0N8GN93</accession>
<dbReference type="PRINTS" id="PR00038">
    <property type="entry name" value="HTHLUXR"/>
</dbReference>
<dbReference type="Pfam" id="PF00196">
    <property type="entry name" value="GerE"/>
    <property type="match status" value="1"/>
</dbReference>
<keyword evidence="3" id="KW-0804">Transcription</keyword>
<dbReference type="InterPro" id="IPR027417">
    <property type="entry name" value="P-loop_NTPase"/>
</dbReference>
<dbReference type="PANTHER" id="PTHR44688:SF16">
    <property type="entry name" value="DNA-BINDING TRANSCRIPTIONAL ACTIVATOR DEVR_DOSR"/>
    <property type="match status" value="1"/>
</dbReference>
<dbReference type="GO" id="GO:0006355">
    <property type="term" value="P:regulation of DNA-templated transcription"/>
    <property type="evidence" value="ECO:0007669"/>
    <property type="project" value="InterPro"/>
</dbReference>
<dbReference type="SMART" id="SM00421">
    <property type="entry name" value="HTH_LUXR"/>
    <property type="match status" value="1"/>
</dbReference>
<sequence length="890" mass="99002">MSAPILATKLYIPPPRVGMVARLRLIERLTAVLTPGCKLALISAPAGFGKSTLVSEWLAAVKIPIAWLSLDERDGDPAQFITYLVEALQKVTPGIGGSLQAALQSPQPLPIENILTLLINEISLIEGDFLIVLDDYHWVDSPPVDQALAFLIDHQPPQMHLVITTREDPNLPLARLRARRHCIELRAADLRFSASETAEFLNRIMKLSLSEREINALETRTEGWIAGLQMAALSMQGQADTASFIKSFTGSHRFVLDYLMEEVLNRQPPAVQSFLLRTSILDRLCGPLCGAVLGASPALGQETLEYLERANLFIVSLDQERRWYRYHHLFSDLLRQRLGQPQELAEDHLRASVWYEANHDLAEAFQHALAAGDFVRAAHLTEAAWQGMERNFQTTAWLGWVKKLPPEAVRSHPWLCVHIGWAYSDIGELEPSETHLQYAERALAEAAESQDFQAIPTNIALIRAGNAQIEGNLPETVRYAKLALQLIPKGELLIRSQAAITLGFTQWAVGEVEASLQAMLTWMDEMQQLGNQMYVIASAFVVADMQGILGHLGEAEKALQQTLQKAAALGPEAEVVTAHHHLGLAMLAHERGDDAERDLRLQKAAELGPHTTLIDWQYRWGLARARLKESAGEWDAALQALDEARQGYIKNPIPILQPIESRKARIHLKQGRVDQAQAWARERGLSVTDPVNYLCEYEVLTLVRVRLAEGSLQGVGGLLERLLALAETQKRTGSLIEILLTQALVYQAQGSPPQASLALERALTLAEPESYLRIFIDEGQALRALIEKLPRSRDYPLKSYADWLLVAFASSAAAPKSTAARQKYNTAEPLSERELEVLKLLRSELSGPEMAAHLVVSLNTLRTHTKNIFNKLGVTNRRAAVRRAEELELF</sequence>
<keyword evidence="1" id="KW-0805">Transcription regulation</keyword>
<dbReference type="SUPFAM" id="SSF46894">
    <property type="entry name" value="C-terminal effector domain of the bipartite response regulators"/>
    <property type="match status" value="1"/>
</dbReference>
<dbReference type="CDD" id="cd06170">
    <property type="entry name" value="LuxR_C_like"/>
    <property type="match status" value="1"/>
</dbReference>
<dbReference type="Proteomes" id="UP000050501">
    <property type="component" value="Unassembled WGS sequence"/>
</dbReference>
<dbReference type="PROSITE" id="PS50043">
    <property type="entry name" value="HTH_LUXR_2"/>
    <property type="match status" value="1"/>
</dbReference>
<evidence type="ECO:0000256" key="1">
    <source>
        <dbReference type="ARBA" id="ARBA00023015"/>
    </source>
</evidence>
<evidence type="ECO:0000313" key="5">
    <source>
        <dbReference type="EMBL" id="KPL77458.1"/>
    </source>
</evidence>
<name>A0A0N8GN93_9CHLR</name>
<dbReference type="Gene3D" id="3.40.50.300">
    <property type="entry name" value="P-loop containing nucleotide triphosphate hydrolases"/>
    <property type="match status" value="1"/>
</dbReference>
<dbReference type="InterPro" id="IPR059106">
    <property type="entry name" value="WHD_MalT"/>
</dbReference>
<dbReference type="Gene3D" id="1.25.40.10">
    <property type="entry name" value="Tetratricopeptide repeat domain"/>
    <property type="match status" value="1"/>
</dbReference>
<gene>
    <name evidence="5" type="ORF">ADN01_16350</name>
</gene>
<comment type="caution">
    <text evidence="5">The sequence shown here is derived from an EMBL/GenBank/DDBJ whole genome shotgun (WGS) entry which is preliminary data.</text>
</comment>
<reference evidence="5 6" key="1">
    <citation type="submission" date="2015-07" db="EMBL/GenBank/DDBJ databases">
        <title>Genome sequence of Levilinea saccharolytica DSM 16555.</title>
        <authorList>
            <person name="Hemp J."/>
            <person name="Ward L.M."/>
            <person name="Pace L.A."/>
            <person name="Fischer W.W."/>
        </authorList>
    </citation>
    <scope>NUCLEOTIDE SEQUENCE [LARGE SCALE GENOMIC DNA]</scope>
    <source>
        <strain evidence="5 6">KIBI-1</strain>
    </source>
</reference>
<dbReference type="STRING" id="229921.ADN01_16350"/>
<evidence type="ECO:0000313" key="6">
    <source>
        <dbReference type="Proteomes" id="UP000050501"/>
    </source>
</evidence>
<dbReference type="EMBL" id="LGCM01000060">
    <property type="protein sequence ID" value="KPL77458.1"/>
    <property type="molecule type" value="Genomic_DNA"/>
</dbReference>